<sequence>MSGRRAVVVGCGSIWPTWSRLLKDRGIEVAGFVDLDRDRAARAAAAFGGGVAATDLGEALEALAGQGVELLVNLTPPPAHARTILDGLSAGLDVITEKPLVVEPADGQRVIDAARAAGRSVSVMQNRRHEPTFGPLAEFAAALPGPVHLSCDFFVPWTYGGFRDTAGSPLLEDLLIHTMDQARCLVGSPPAWVFCHESTIAGSWMAGDAVVTATVGFEDGSVLGYRGSWCAGGERTSWNGRWRLSAHDCSAHWDGERPATVVTSELDDSGRPTERLTERELGSYPGAGGHERGLDEILGALARRSPSQTDAAANLLSVAMIAAARTSSREHRVATIAEVLDGGNSRP</sequence>
<dbReference type="EMBL" id="JBHSBB010000053">
    <property type="protein sequence ID" value="MFC4036703.1"/>
    <property type="molecule type" value="Genomic_DNA"/>
</dbReference>
<evidence type="ECO:0000313" key="4">
    <source>
        <dbReference type="Proteomes" id="UP001595765"/>
    </source>
</evidence>
<dbReference type="InterPro" id="IPR000683">
    <property type="entry name" value="Gfo/Idh/MocA-like_OxRdtase_N"/>
</dbReference>
<dbReference type="RefSeq" id="WP_386438865.1">
    <property type="nucleotide sequence ID" value="NZ_JBHSBB010000053.1"/>
</dbReference>
<accession>A0ABV8I0I6</accession>
<dbReference type="Proteomes" id="UP001595765">
    <property type="component" value="Unassembled WGS sequence"/>
</dbReference>
<evidence type="ECO:0000313" key="3">
    <source>
        <dbReference type="EMBL" id="MFC4036703.1"/>
    </source>
</evidence>
<gene>
    <name evidence="3" type="ORF">ACFO3J_35490</name>
</gene>
<dbReference type="InterPro" id="IPR055170">
    <property type="entry name" value="GFO_IDH_MocA-like_dom"/>
</dbReference>
<dbReference type="Pfam" id="PF22725">
    <property type="entry name" value="GFO_IDH_MocA_C3"/>
    <property type="match status" value="1"/>
</dbReference>
<name>A0ABV8I0I6_9ACTN</name>
<dbReference type="SUPFAM" id="SSF55347">
    <property type="entry name" value="Glyceraldehyde-3-phosphate dehydrogenase-like, C-terminal domain"/>
    <property type="match status" value="1"/>
</dbReference>
<reference evidence="4" key="1">
    <citation type="journal article" date="2019" name="Int. J. Syst. Evol. Microbiol.">
        <title>The Global Catalogue of Microorganisms (GCM) 10K type strain sequencing project: providing services to taxonomists for standard genome sequencing and annotation.</title>
        <authorList>
            <consortium name="The Broad Institute Genomics Platform"/>
            <consortium name="The Broad Institute Genome Sequencing Center for Infectious Disease"/>
            <person name="Wu L."/>
            <person name="Ma J."/>
        </authorList>
    </citation>
    <scope>NUCLEOTIDE SEQUENCE [LARGE SCALE GENOMIC DNA]</scope>
    <source>
        <strain evidence="4">CGMCC 4.7237</strain>
    </source>
</reference>
<dbReference type="InterPro" id="IPR036291">
    <property type="entry name" value="NAD(P)-bd_dom_sf"/>
</dbReference>
<dbReference type="InterPro" id="IPR051317">
    <property type="entry name" value="Gfo/Idh/MocA_oxidoreduct"/>
</dbReference>
<keyword evidence="4" id="KW-1185">Reference proteome</keyword>
<organism evidence="3 4">
    <name type="scientific">Streptomyces polygonati</name>
    <dbReference type="NCBI Taxonomy" id="1617087"/>
    <lineage>
        <taxon>Bacteria</taxon>
        <taxon>Bacillati</taxon>
        <taxon>Actinomycetota</taxon>
        <taxon>Actinomycetes</taxon>
        <taxon>Kitasatosporales</taxon>
        <taxon>Streptomycetaceae</taxon>
        <taxon>Streptomyces</taxon>
    </lineage>
</organism>
<comment type="caution">
    <text evidence="3">The sequence shown here is derived from an EMBL/GenBank/DDBJ whole genome shotgun (WGS) entry which is preliminary data.</text>
</comment>
<feature type="domain" description="Gfo/Idh/MocA-like oxidoreductase N-terminal" evidence="1">
    <location>
        <begin position="5"/>
        <end position="123"/>
    </location>
</feature>
<dbReference type="PANTHER" id="PTHR43708">
    <property type="entry name" value="CONSERVED EXPRESSED OXIDOREDUCTASE (EUROFUNG)"/>
    <property type="match status" value="1"/>
</dbReference>
<dbReference type="PANTHER" id="PTHR43708:SF8">
    <property type="entry name" value="OXIDOREDUCTASE"/>
    <property type="match status" value="1"/>
</dbReference>
<evidence type="ECO:0000259" key="1">
    <source>
        <dbReference type="Pfam" id="PF01408"/>
    </source>
</evidence>
<dbReference type="Gene3D" id="3.30.360.10">
    <property type="entry name" value="Dihydrodipicolinate Reductase, domain 2"/>
    <property type="match status" value="1"/>
</dbReference>
<feature type="domain" description="GFO/IDH/MocA-like oxidoreductase" evidence="2">
    <location>
        <begin position="147"/>
        <end position="235"/>
    </location>
</feature>
<dbReference type="Pfam" id="PF01408">
    <property type="entry name" value="GFO_IDH_MocA"/>
    <property type="match status" value="1"/>
</dbReference>
<proteinExistence type="predicted"/>
<evidence type="ECO:0000259" key="2">
    <source>
        <dbReference type="Pfam" id="PF22725"/>
    </source>
</evidence>
<dbReference type="Gene3D" id="3.40.50.720">
    <property type="entry name" value="NAD(P)-binding Rossmann-like Domain"/>
    <property type="match status" value="1"/>
</dbReference>
<protein>
    <submittedName>
        <fullName evidence="3">Gfo/Idh/MocA family oxidoreductase</fullName>
    </submittedName>
</protein>
<dbReference type="SUPFAM" id="SSF51735">
    <property type="entry name" value="NAD(P)-binding Rossmann-fold domains"/>
    <property type="match status" value="1"/>
</dbReference>